<evidence type="ECO:0000256" key="19">
    <source>
        <dbReference type="ARBA" id="ARBA00076676"/>
    </source>
</evidence>
<keyword evidence="8 22" id="KW-0812">Transmembrane</keyword>
<evidence type="ECO:0000256" key="2">
    <source>
        <dbReference type="ARBA" id="ARBA00004613"/>
    </source>
</evidence>
<feature type="transmembrane region" description="Helical" evidence="22">
    <location>
        <begin position="46"/>
        <end position="63"/>
    </location>
</feature>
<evidence type="ECO:0000256" key="1">
    <source>
        <dbReference type="ARBA" id="ARBA00004447"/>
    </source>
</evidence>
<proteinExistence type="inferred from homology"/>
<evidence type="ECO:0000256" key="11">
    <source>
        <dbReference type="ARBA" id="ARBA00023034"/>
    </source>
</evidence>
<protein>
    <recommendedName>
        <fullName evidence="17">Beta-galactoside alpha-2,6-sialyltransferase 1</fullName>
        <ecNumber evidence="16">2.4.3.1</ecNumber>
    </recommendedName>
    <alternativeName>
        <fullName evidence="20">CMP-N-acetylneuraminate-beta-galactosamide-alpha-2,6-sialyltransferase 1</fullName>
    </alternativeName>
    <alternativeName>
        <fullName evidence="19">ST6Gal I</fullName>
    </alternativeName>
    <alternativeName>
        <fullName evidence="18">Sialyltransferase 1</fullName>
    </alternativeName>
</protein>
<keyword evidence="24" id="KW-1185">Reference proteome</keyword>
<evidence type="ECO:0000256" key="12">
    <source>
        <dbReference type="ARBA" id="ARBA00023136"/>
    </source>
</evidence>
<evidence type="ECO:0000256" key="9">
    <source>
        <dbReference type="ARBA" id="ARBA00022968"/>
    </source>
</evidence>
<keyword evidence="5" id="KW-0964">Secreted</keyword>
<keyword evidence="13" id="KW-1015">Disulfide bond</keyword>
<evidence type="ECO:0000313" key="23">
    <source>
        <dbReference type="EMBL" id="KAF1378071.1"/>
    </source>
</evidence>
<dbReference type="PANTHER" id="PTHR46059:SF2">
    <property type="entry name" value="BETA-GALACTOSIDE ALPHA-2,6-SIALYLTRANSFERASE 1"/>
    <property type="match status" value="1"/>
</dbReference>
<keyword evidence="11" id="KW-0333">Golgi apparatus</keyword>
<dbReference type="GO" id="GO:0097503">
    <property type="term" value="P:sialylation"/>
    <property type="evidence" value="ECO:0007669"/>
    <property type="project" value="TreeGrafter"/>
</dbReference>
<evidence type="ECO:0000256" key="13">
    <source>
        <dbReference type="ARBA" id="ARBA00023157"/>
    </source>
</evidence>
<keyword evidence="12 22" id="KW-0472">Membrane</keyword>
<evidence type="ECO:0000313" key="24">
    <source>
        <dbReference type="Proteomes" id="UP000465112"/>
    </source>
</evidence>
<evidence type="ECO:0000256" key="20">
    <source>
        <dbReference type="ARBA" id="ARBA00080062"/>
    </source>
</evidence>
<evidence type="ECO:0000256" key="17">
    <source>
        <dbReference type="ARBA" id="ARBA00069321"/>
    </source>
</evidence>
<dbReference type="Proteomes" id="UP000465112">
    <property type="component" value="Chromosome 16"/>
</dbReference>
<evidence type="ECO:0000256" key="10">
    <source>
        <dbReference type="ARBA" id="ARBA00022989"/>
    </source>
</evidence>
<comment type="catalytic activity">
    <reaction evidence="15">
        <text>a beta-D-galactoside + CMP-N-acetyl-beta-neuraminate = an N-acetyl-alpha-neuraminyl-(2-&gt;6)-beta-D-galactosyl derivative + CMP + H(+)</text>
        <dbReference type="Rhea" id="RHEA:52104"/>
        <dbReference type="ChEBI" id="CHEBI:15378"/>
        <dbReference type="ChEBI" id="CHEBI:28034"/>
        <dbReference type="ChEBI" id="CHEBI:57812"/>
        <dbReference type="ChEBI" id="CHEBI:60377"/>
        <dbReference type="ChEBI" id="CHEBI:136398"/>
        <dbReference type="EC" id="2.4.3.1"/>
    </reaction>
</comment>
<dbReference type="InterPro" id="IPR001675">
    <property type="entry name" value="Glyco_trans_29"/>
</dbReference>
<evidence type="ECO:0000256" key="15">
    <source>
        <dbReference type="ARBA" id="ARBA00034249"/>
    </source>
</evidence>
<dbReference type="Pfam" id="PF00777">
    <property type="entry name" value="Glyco_transf_29"/>
    <property type="match status" value="1"/>
</dbReference>
<dbReference type="InterPro" id="IPR038578">
    <property type="entry name" value="GT29-like_sf"/>
</dbReference>
<evidence type="ECO:0000256" key="18">
    <source>
        <dbReference type="ARBA" id="ARBA00076526"/>
    </source>
</evidence>
<dbReference type="GO" id="GO:0018279">
    <property type="term" value="P:protein N-linked glycosylation via asparagine"/>
    <property type="evidence" value="ECO:0007669"/>
    <property type="project" value="TreeGrafter"/>
</dbReference>
<dbReference type="EMBL" id="VHII01000016">
    <property type="protein sequence ID" value="KAF1378071.1"/>
    <property type="molecule type" value="Genomic_DNA"/>
</dbReference>
<dbReference type="PANTHER" id="PTHR46059">
    <property type="entry name" value="BETA-GALACTOSIDE ALPHA-2,6-SIALYLTRANSFERASE"/>
    <property type="match status" value="1"/>
</dbReference>
<evidence type="ECO:0000256" key="6">
    <source>
        <dbReference type="ARBA" id="ARBA00022676"/>
    </source>
</evidence>
<keyword evidence="9" id="KW-0735">Signal-anchor</keyword>
<evidence type="ECO:0000256" key="16">
    <source>
        <dbReference type="ARBA" id="ARBA00034329"/>
    </source>
</evidence>
<keyword evidence="6" id="KW-0328">Glycosyltransferase</keyword>
<feature type="region of interest" description="Disordered" evidence="21">
    <location>
        <begin position="103"/>
        <end position="143"/>
    </location>
</feature>
<dbReference type="EC" id="2.4.3.1" evidence="16"/>
<reference evidence="23 24" key="1">
    <citation type="submission" date="2019-06" db="EMBL/GenBank/DDBJ databases">
        <title>A chromosome-scale genome assembly of the European perch, Perca fluviatilis.</title>
        <authorList>
            <person name="Roques C."/>
            <person name="Zahm M."/>
            <person name="Cabau C."/>
            <person name="Klopp C."/>
            <person name="Bouchez O."/>
            <person name="Donnadieu C."/>
            <person name="Kuhl H."/>
            <person name="Gislard M."/>
            <person name="Guendouz S."/>
            <person name="Journot L."/>
            <person name="Haffray P."/>
            <person name="Bestin A."/>
            <person name="Morvezen R."/>
            <person name="Feron R."/>
            <person name="Wen M."/>
            <person name="Jouanno E."/>
            <person name="Herpin A."/>
            <person name="Schartl M."/>
            <person name="Postlethwait J."/>
            <person name="Schaerlinger B."/>
            <person name="Chardard D."/>
            <person name="Lecocq T."/>
            <person name="Poncet C."/>
            <person name="Jaffrelo L."/>
            <person name="Lampietro C."/>
            <person name="Guiguen Y."/>
        </authorList>
    </citation>
    <scope>NUCLEOTIDE SEQUENCE [LARGE SCALE GENOMIC DNA]</scope>
    <source>
        <tissue evidence="23">Blood</tissue>
    </source>
</reference>
<evidence type="ECO:0000256" key="7">
    <source>
        <dbReference type="ARBA" id="ARBA00022679"/>
    </source>
</evidence>
<dbReference type="Gene3D" id="3.90.1480.20">
    <property type="entry name" value="Glycosyl transferase family 29"/>
    <property type="match status" value="2"/>
</dbReference>
<evidence type="ECO:0000256" key="3">
    <source>
        <dbReference type="ARBA" id="ARBA00004922"/>
    </source>
</evidence>
<evidence type="ECO:0000256" key="8">
    <source>
        <dbReference type="ARBA" id="ARBA00022692"/>
    </source>
</evidence>
<evidence type="ECO:0000256" key="22">
    <source>
        <dbReference type="SAM" id="Phobius"/>
    </source>
</evidence>
<keyword evidence="14" id="KW-0325">Glycoprotein</keyword>
<evidence type="ECO:0000256" key="4">
    <source>
        <dbReference type="ARBA" id="ARBA00006003"/>
    </source>
</evidence>
<comment type="subcellular location">
    <subcellularLocation>
        <location evidence="1">Golgi apparatus</location>
        <location evidence="1">Golgi stack membrane</location>
        <topology evidence="1">Single-pass type II membrane protein</topology>
    </subcellularLocation>
    <subcellularLocation>
        <location evidence="2">Secreted</location>
    </subcellularLocation>
</comment>
<evidence type="ECO:0000256" key="21">
    <source>
        <dbReference type="SAM" id="MobiDB-lite"/>
    </source>
</evidence>
<comment type="similarity">
    <text evidence="4">Belongs to the glycosyltransferase 29 family.</text>
</comment>
<evidence type="ECO:0000256" key="14">
    <source>
        <dbReference type="ARBA" id="ARBA00023180"/>
    </source>
</evidence>
<accession>A0A6A5DUV8</accession>
<dbReference type="AlphaFoldDB" id="A0A6A5DUV8"/>
<evidence type="ECO:0000256" key="5">
    <source>
        <dbReference type="ARBA" id="ARBA00022525"/>
    </source>
</evidence>
<dbReference type="GO" id="GO:0032580">
    <property type="term" value="C:Golgi cisterna membrane"/>
    <property type="evidence" value="ECO:0007669"/>
    <property type="project" value="UniProtKB-SubCell"/>
</dbReference>
<keyword evidence="10 22" id="KW-1133">Transmembrane helix</keyword>
<dbReference type="GO" id="GO:0005576">
    <property type="term" value="C:extracellular region"/>
    <property type="evidence" value="ECO:0007669"/>
    <property type="project" value="UniProtKB-SubCell"/>
</dbReference>
<gene>
    <name evidence="23" type="ORF">PFLUV_G00185800</name>
</gene>
<comment type="caution">
    <text evidence="23">The sequence shown here is derived from an EMBL/GenBank/DDBJ whole genome shotgun (WGS) entry which is preliminary data.</text>
</comment>
<keyword evidence="7" id="KW-0808">Transferase</keyword>
<organism evidence="23 24">
    <name type="scientific">Perca fluviatilis</name>
    <name type="common">European perch</name>
    <dbReference type="NCBI Taxonomy" id="8168"/>
    <lineage>
        <taxon>Eukaryota</taxon>
        <taxon>Metazoa</taxon>
        <taxon>Chordata</taxon>
        <taxon>Craniata</taxon>
        <taxon>Vertebrata</taxon>
        <taxon>Euteleostomi</taxon>
        <taxon>Actinopterygii</taxon>
        <taxon>Neopterygii</taxon>
        <taxon>Teleostei</taxon>
        <taxon>Neoteleostei</taxon>
        <taxon>Acanthomorphata</taxon>
        <taxon>Eupercaria</taxon>
        <taxon>Perciformes</taxon>
        <taxon>Percoidei</taxon>
        <taxon>Percidae</taxon>
        <taxon>Percinae</taxon>
        <taxon>Perca</taxon>
    </lineage>
</organism>
<name>A0A6A5DUV8_PERFL</name>
<dbReference type="GO" id="GO:0003835">
    <property type="term" value="F:beta-galactoside alpha-2,6-sialyltransferase activity"/>
    <property type="evidence" value="ECO:0007669"/>
    <property type="project" value="UniProtKB-EC"/>
</dbReference>
<comment type="pathway">
    <text evidence="3">Protein modification; protein glycosylation.</text>
</comment>
<dbReference type="FunFam" id="3.90.1480.20:FF:000012">
    <property type="entry name" value="ST6 beta-galactoside alpha-2,6-sialyltransferase 1"/>
    <property type="match status" value="1"/>
</dbReference>
<sequence>MLQPVFKQQQHHSVRYGTHTMSYKIPGAAMDRVSLLWRLRRRARRGVLCMTFFCISMALLYAICAENSVPVTDAIFGVRARTRAQPRAHSVIKVLRVDPQKLPGVVPGDPHRPIPVLSSPNRTQDASAGDPVTRRRPREPPGLLARLLPRPFTRALETLFGGRRRGELSGRAGDAEFFGPHGLLGEVWDDEMSSSMLGSRLRKVVQNYQAMNKYGVEFSGPGGVSGRPKLSGSELLCELKEKVSVSTLTSDLPPFSSLSWAATLPPAPLTSDLGPYGAVPWCRRPGRCATLDSAKRSVRPLDYPSGLCNSHDAVLRFNAAPTTGYEKDVGSKTTIRLINSQVMASDDHRFLSSSLYSSGALVAWDPAPFSADLTQWYNRTDYPIFLQYQRYRRLHPLQPFYILHPRFEWQVWQRIQDNMAEPIQRNPPSSGLLGTVLMMSLCDTVHVYEFLPSRRKTELCHYYQRFWPRGLQLRRCHPLLYEKNLVKRMNQGSDRDIYTHGRVTLPGFRKLNCTQAAGGSPKH</sequence>